<evidence type="ECO:0000256" key="1">
    <source>
        <dbReference type="SAM" id="MobiDB-lite"/>
    </source>
</evidence>
<dbReference type="InterPro" id="IPR048527">
    <property type="entry name" value="Sde182_C"/>
</dbReference>
<proteinExistence type="predicted"/>
<dbReference type="AlphaFoldDB" id="A0A2D0N2J9"/>
<dbReference type="InterPro" id="IPR013783">
    <property type="entry name" value="Ig-like_fold"/>
</dbReference>
<evidence type="ECO:0000313" key="4">
    <source>
        <dbReference type="EMBL" id="PHN02725.1"/>
    </source>
</evidence>
<reference evidence="4 5" key="1">
    <citation type="submission" date="2017-10" db="EMBL/GenBank/DDBJ databases">
        <title>The draft genome sequence of Lewinella nigricans NBRC 102662.</title>
        <authorList>
            <person name="Wang K."/>
        </authorList>
    </citation>
    <scope>NUCLEOTIDE SEQUENCE [LARGE SCALE GENOMIC DNA]</scope>
    <source>
        <strain evidence="4 5">NBRC 102662</strain>
    </source>
</reference>
<dbReference type="Proteomes" id="UP000223913">
    <property type="component" value="Unassembled WGS sequence"/>
</dbReference>
<evidence type="ECO:0008006" key="6">
    <source>
        <dbReference type="Google" id="ProtNLM"/>
    </source>
</evidence>
<name>A0A2D0N2J9_FLAN2</name>
<feature type="domain" description="Cellulose-binding Sde182 C-terminal" evidence="3">
    <location>
        <begin position="445"/>
        <end position="517"/>
    </location>
</feature>
<keyword evidence="5" id="KW-1185">Reference proteome</keyword>
<dbReference type="EMBL" id="PDUD01000037">
    <property type="protein sequence ID" value="PHN02725.1"/>
    <property type="molecule type" value="Genomic_DNA"/>
</dbReference>
<evidence type="ECO:0000259" key="3">
    <source>
        <dbReference type="Pfam" id="PF21027"/>
    </source>
</evidence>
<feature type="domain" description="Cellulose-binding Sde182 nucleoside hydrolase-like" evidence="2">
    <location>
        <begin position="26"/>
        <end position="351"/>
    </location>
</feature>
<protein>
    <recommendedName>
        <fullName evidence="6">DUF1593 domain-containing protein</fullName>
    </recommendedName>
</protein>
<dbReference type="Pfam" id="PF07632">
    <property type="entry name" value="Sde182_NH-like"/>
    <property type="match status" value="1"/>
</dbReference>
<dbReference type="InterPro" id="IPR036452">
    <property type="entry name" value="Ribo_hydro-like"/>
</dbReference>
<organism evidence="4 5">
    <name type="scientific">Flavilitoribacter nigricans (strain ATCC 23147 / DSM 23189 / NBRC 102662 / NCIMB 1420 / SS-2)</name>
    <name type="common">Lewinella nigricans</name>
    <dbReference type="NCBI Taxonomy" id="1122177"/>
    <lineage>
        <taxon>Bacteria</taxon>
        <taxon>Pseudomonadati</taxon>
        <taxon>Bacteroidota</taxon>
        <taxon>Saprospiria</taxon>
        <taxon>Saprospirales</taxon>
        <taxon>Lewinellaceae</taxon>
        <taxon>Flavilitoribacter</taxon>
    </lineage>
</organism>
<sequence>MIACIMFCFYSGRVGAQASPEPVRPRIVVTADPELDDNNSLIRFLLYSSDLNIEGLIYASSQFHWKGDGKGTKWFVPGREYARFGMDICPCESWRWAEDERFIHDAVDAYEAVYPNLKIHEPSYPSPDDLRSKIRFGNIEFDGDISKDSPGSDLIRSLILDDQPGQLFITAWGGQSTIARALKSIQEEYEYTTAWAAIQDKVSRKVVLLPSGDQDNTYATYIKPNWPNIEYRQFRGGPHYGYGAQINAAPENAGFLTPEWMKAHVSDQGPLGDLYRVWGDGKQMVPGDKVDYFGLSGYTSQELKDMGYFVWLPVQAKGSWLGEGDNHTFMNMLGNGLRAYERGTYGGWGGRVVPNRQNANAFSMSNGSSAEEMAASMGAGNGRQDQAERPDPNFFPQAQRDFANRLHWSVTDDYAAANHEPVVTVQGPLQLLAAPGQKIPLFGAASDPDGDELSLRWWQFHTGSYLGEVTISNPDETRAEVSIPEDAVAGQTIHLIFEAADKGEPSLTRYRRVIITVIEN</sequence>
<dbReference type="GO" id="GO:0016799">
    <property type="term" value="F:hydrolase activity, hydrolyzing N-glycosyl compounds"/>
    <property type="evidence" value="ECO:0007669"/>
    <property type="project" value="InterPro"/>
</dbReference>
<dbReference type="Gene3D" id="3.90.245.10">
    <property type="entry name" value="Ribonucleoside hydrolase-like"/>
    <property type="match status" value="1"/>
</dbReference>
<dbReference type="InterPro" id="IPR011483">
    <property type="entry name" value="Sde182_NH-like"/>
</dbReference>
<dbReference type="OrthoDB" id="253051at2"/>
<dbReference type="RefSeq" id="WP_099153867.1">
    <property type="nucleotide sequence ID" value="NZ_PDUD01000037.1"/>
</dbReference>
<evidence type="ECO:0000259" key="2">
    <source>
        <dbReference type="Pfam" id="PF07632"/>
    </source>
</evidence>
<accession>A0A2D0N2J9</accession>
<dbReference type="CDD" id="cd11304">
    <property type="entry name" value="Cadherin_repeat"/>
    <property type="match status" value="1"/>
</dbReference>
<gene>
    <name evidence="4" type="ORF">CRP01_30545</name>
</gene>
<dbReference type="Gene3D" id="2.60.40.10">
    <property type="entry name" value="Immunoglobulins"/>
    <property type="match status" value="1"/>
</dbReference>
<dbReference type="Pfam" id="PF21027">
    <property type="entry name" value="Sde0182_C"/>
    <property type="match status" value="1"/>
</dbReference>
<comment type="caution">
    <text evidence="4">The sequence shown here is derived from an EMBL/GenBank/DDBJ whole genome shotgun (WGS) entry which is preliminary data.</text>
</comment>
<feature type="region of interest" description="Disordered" evidence="1">
    <location>
        <begin position="359"/>
        <end position="390"/>
    </location>
</feature>
<evidence type="ECO:0000313" key="5">
    <source>
        <dbReference type="Proteomes" id="UP000223913"/>
    </source>
</evidence>
<feature type="compositionally biased region" description="Low complexity" evidence="1">
    <location>
        <begin position="363"/>
        <end position="378"/>
    </location>
</feature>